<keyword evidence="10" id="KW-0539">Nucleus</keyword>
<evidence type="ECO:0000256" key="6">
    <source>
        <dbReference type="ARBA" id="ARBA00022801"/>
    </source>
</evidence>
<comment type="similarity">
    <text evidence="2">Belongs to the DNA repair metallo-beta-lactamase (DRMBL) family.</text>
</comment>
<feature type="region of interest" description="Disordered" evidence="13">
    <location>
        <begin position="363"/>
        <end position="388"/>
    </location>
</feature>
<feature type="domain" description="DNA repair metallo-beta-lactamase" evidence="14">
    <location>
        <begin position="343"/>
        <end position="426"/>
    </location>
</feature>
<keyword evidence="8" id="KW-0233">DNA recombination</keyword>
<dbReference type="EMBL" id="JACBKZ010000005">
    <property type="protein sequence ID" value="KAF5949304.1"/>
    <property type="molecule type" value="Genomic_DNA"/>
</dbReference>
<gene>
    <name evidence="15" type="ORF">HYC85_011297</name>
</gene>
<evidence type="ECO:0000256" key="5">
    <source>
        <dbReference type="ARBA" id="ARBA00022763"/>
    </source>
</evidence>
<evidence type="ECO:0000313" key="15">
    <source>
        <dbReference type="EMBL" id="KAF5949304.1"/>
    </source>
</evidence>
<dbReference type="GO" id="GO:0005634">
    <property type="term" value="C:nucleus"/>
    <property type="evidence" value="ECO:0007669"/>
    <property type="project" value="UniProtKB-SubCell"/>
</dbReference>
<evidence type="ECO:0000256" key="11">
    <source>
        <dbReference type="ARBA" id="ARBA00039759"/>
    </source>
</evidence>
<keyword evidence="4" id="KW-0255">Endonuclease</keyword>
<reference evidence="16" key="1">
    <citation type="journal article" date="2020" name="Nat. Commun.">
        <title>Genome assembly of wild tea tree DASZ reveals pedigree and selection history of tea varieties.</title>
        <authorList>
            <person name="Zhang W."/>
            <person name="Zhang Y."/>
            <person name="Qiu H."/>
            <person name="Guo Y."/>
            <person name="Wan H."/>
            <person name="Zhang X."/>
            <person name="Scossa F."/>
            <person name="Alseekh S."/>
            <person name="Zhang Q."/>
            <person name="Wang P."/>
            <person name="Xu L."/>
            <person name="Schmidt M.H."/>
            <person name="Jia X."/>
            <person name="Li D."/>
            <person name="Zhu A."/>
            <person name="Guo F."/>
            <person name="Chen W."/>
            <person name="Ni D."/>
            <person name="Usadel B."/>
            <person name="Fernie A.R."/>
            <person name="Wen W."/>
        </authorList>
    </citation>
    <scope>NUCLEOTIDE SEQUENCE [LARGE SCALE GENOMIC DNA]</scope>
    <source>
        <strain evidence="16">cv. G240</strain>
    </source>
</reference>
<dbReference type="Pfam" id="PF07522">
    <property type="entry name" value="DRMBL"/>
    <property type="match status" value="1"/>
</dbReference>
<dbReference type="AlphaFoldDB" id="A0A7J7HBQ0"/>
<organism evidence="15 16">
    <name type="scientific">Camellia sinensis</name>
    <name type="common">Tea plant</name>
    <name type="synonym">Thea sinensis</name>
    <dbReference type="NCBI Taxonomy" id="4442"/>
    <lineage>
        <taxon>Eukaryota</taxon>
        <taxon>Viridiplantae</taxon>
        <taxon>Streptophyta</taxon>
        <taxon>Embryophyta</taxon>
        <taxon>Tracheophyta</taxon>
        <taxon>Spermatophyta</taxon>
        <taxon>Magnoliopsida</taxon>
        <taxon>eudicotyledons</taxon>
        <taxon>Gunneridae</taxon>
        <taxon>Pentapetalae</taxon>
        <taxon>asterids</taxon>
        <taxon>Ericales</taxon>
        <taxon>Theaceae</taxon>
        <taxon>Camellia</taxon>
    </lineage>
</organism>
<name>A0A7J7HBQ0_CAMSI</name>
<keyword evidence="16" id="KW-1185">Reference proteome</keyword>
<dbReference type="GO" id="GO:0004519">
    <property type="term" value="F:endonuclease activity"/>
    <property type="evidence" value="ECO:0007669"/>
    <property type="project" value="UniProtKB-KW"/>
</dbReference>
<dbReference type="Gene3D" id="3.40.50.12650">
    <property type="match status" value="1"/>
</dbReference>
<keyword evidence="7" id="KW-0269">Exonuclease</keyword>
<dbReference type="GO" id="GO:0036297">
    <property type="term" value="P:interstrand cross-link repair"/>
    <property type="evidence" value="ECO:0007669"/>
    <property type="project" value="TreeGrafter"/>
</dbReference>
<evidence type="ECO:0000256" key="13">
    <source>
        <dbReference type="SAM" id="MobiDB-lite"/>
    </source>
</evidence>
<evidence type="ECO:0000313" key="16">
    <source>
        <dbReference type="Proteomes" id="UP000593564"/>
    </source>
</evidence>
<keyword evidence="6" id="KW-0378">Hydrolase</keyword>
<dbReference type="Proteomes" id="UP000593564">
    <property type="component" value="Unassembled WGS sequence"/>
</dbReference>
<evidence type="ECO:0000256" key="3">
    <source>
        <dbReference type="ARBA" id="ARBA00022722"/>
    </source>
</evidence>
<comment type="subcellular location">
    <subcellularLocation>
        <location evidence="1">Nucleus</location>
    </subcellularLocation>
</comment>
<dbReference type="GO" id="GO:0035312">
    <property type="term" value="F:5'-3' DNA exonuclease activity"/>
    <property type="evidence" value="ECO:0007669"/>
    <property type="project" value="TreeGrafter"/>
</dbReference>
<reference evidence="15 16" key="2">
    <citation type="submission" date="2020-07" db="EMBL/GenBank/DDBJ databases">
        <title>Genome assembly of wild tea tree DASZ reveals pedigree and selection history of tea varieties.</title>
        <authorList>
            <person name="Zhang W."/>
        </authorList>
    </citation>
    <scope>NUCLEOTIDE SEQUENCE [LARGE SCALE GENOMIC DNA]</scope>
    <source>
        <strain evidence="16">cv. G240</strain>
        <tissue evidence="15">Leaf</tissue>
    </source>
</reference>
<proteinExistence type="inferred from homology"/>
<dbReference type="PANTHER" id="PTHR23240:SF8">
    <property type="entry name" value="PROTEIN ARTEMIS"/>
    <property type="match status" value="1"/>
</dbReference>
<feature type="compositionally biased region" description="Basic and acidic residues" evidence="13">
    <location>
        <begin position="379"/>
        <end position="388"/>
    </location>
</feature>
<dbReference type="GO" id="GO:0006303">
    <property type="term" value="P:double-strand break repair via nonhomologous end joining"/>
    <property type="evidence" value="ECO:0007669"/>
    <property type="project" value="TreeGrafter"/>
</dbReference>
<keyword evidence="3" id="KW-0540">Nuclease</keyword>
<evidence type="ECO:0000256" key="4">
    <source>
        <dbReference type="ARBA" id="ARBA00022759"/>
    </source>
</evidence>
<dbReference type="InterPro" id="IPR011084">
    <property type="entry name" value="DRMBL"/>
</dbReference>
<comment type="caution">
    <text evidence="15">The sequence shown here is derived from an EMBL/GenBank/DDBJ whole genome shotgun (WGS) entry which is preliminary data.</text>
</comment>
<evidence type="ECO:0000256" key="12">
    <source>
        <dbReference type="ARBA" id="ARBA00042677"/>
    </source>
</evidence>
<protein>
    <recommendedName>
        <fullName evidence="11">Protein artemis</fullName>
    </recommendedName>
    <alternativeName>
        <fullName evidence="12">DNA cross-link repair 1C protein</fullName>
    </alternativeName>
</protein>
<evidence type="ECO:0000256" key="2">
    <source>
        <dbReference type="ARBA" id="ARBA00010304"/>
    </source>
</evidence>
<dbReference type="GO" id="GO:0003684">
    <property type="term" value="F:damaged DNA binding"/>
    <property type="evidence" value="ECO:0007669"/>
    <property type="project" value="TreeGrafter"/>
</dbReference>
<evidence type="ECO:0000256" key="8">
    <source>
        <dbReference type="ARBA" id="ARBA00023172"/>
    </source>
</evidence>
<evidence type="ECO:0000256" key="7">
    <source>
        <dbReference type="ARBA" id="ARBA00022839"/>
    </source>
</evidence>
<dbReference type="InterPro" id="IPR036866">
    <property type="entry name" value="RibonucZ/Hydroxyglut_hydro"/>
</dbReference>
<keyword evidence="9" id="KW-0234">DNA repair</keyword>
<dbReference type="GO" id="GO:0006310">
    <property type="term" value="P:DNA recombination"/>
    <property type="evidence" value="ECO:0007669"/>
    <property type="project" value="UniProtKB-KW"/>
</dbReference>
<evidence type="ECO:0000256" key="1">
    <source>
        <dbReference type="ARBA" id="ARBA00004123"/>
    </source>
</evidence>
<evidence type="ECO:0000256" key="10">
    <source>
        <dbReference type="ARBA" id="ARBA00023242"/>
    </source>
</evidence>
<dbReference type="SUPFAM" id="SSF56281">
    <property type="entry name" value="Metallo-hydrolase/oxidoreductase"/>
    <property type="match status" value="1"/>
</dbReference>
<keyword evidence="5" id="KW-0227">DNA damage</keyword>
<sequence>MGQGAIGVRSSQMGKKISGRSHGMVMRYVGNGYEQSGVKGYLVMLYVLVVMRYVGNGYEQSGVKSYEICDVGYDQSDVVMSKKVKIEGMDIGMISVERWSEGRQVYFLTHLHADHTNGLSSTWKRGPLCCSRITAKLFASKFPGFKLSLLRILDIGQWNSIPLVSPTTESNTTVNVIAIDVDHCPGAVMYLFRGEFGCMLYTGDFRWETTGKRAEIGKSMLLSALGNDKVDILYLDNTYCNPSYYFPSREVAAQQVVDVITSHPEHDIIIGIDSLGKEDLLLHIAQALKIKIWVWPERLQIMDLLGFHDIFTTKVSVTRVRAVPRYSFSIDTLQGLNIRCPTIGIMPSGLPWKPLEGNTNVFGSSSHHSRSKLSTKVGSHTDMHKPNDNSRAVESYHEYIYTVPYSDHSCFAEIKEFIKLVQPTNLKGIVSSSSSYVDPLYYFGHLSGANLQSQGLRQNFVRKGCERVKDIFHNKGVLVIVIRV</sequence>
<accession>A0A7J7HBQ0</accession>
<dbReference type="Gene3D" id="3.60.15.10">
    <property type="entry name" value="Ribonuclease Z/Hydroxyacylglutathione hydrolase-like"/>
    <property type="match status" value="1"/>
</dbReference>
<evidence type="ECO:0000259" key="14">
    <source>
        <dbReference type="Pfam" id="PF07522"/>
    </source>
</evidence>
<evidence type="ECO:0000256" key="9">
    <source>
        <dbReference type="ARBA" id="ARBA00023204"/>
    </source>
</evidence>
<dbReference type="PANTHER" id="PTHR23240">
    <property type="entry name" value="DNA CROSS-LINK REPAIR PROTEIN PSO2/SNM1-RELATED"/>
    <property type="match status" value="1"/>
</dbReference>